<dbReference type="EMBL" id="JAGSOV010000026">
    <property type="protein sequence ID" value="MCO1655967.1"/>
    <property type="molecule type" value="Genomic_DNA"/>
</dbReference>
<dbReference type="Pfam" id="PF00296">
    <property type="entry name" value="Bac_luciferase"/>
    <property type="match status" value="1"/>
</dbReference>
<dbReference type="InterPro" id="IPR036661">
    <property type="entry name" value="Luciferase-like_sf"/>
</dbReference>
<gene>
    <name evidence="3" type="ORF">KDL28_12980</name>
</gene>
<proteinExistence type="predicted"/>
<dbReference type="PANTHER" id="PTHR43244:SF1">
    <property type="entry name" value="5,10-METHYLENETETRAHYDROMETHANOPTERIN REDUCTASE"/>
    <property type="match status" value="1"/>
</dbReference>
<protein>
    <submittedName>
        <fullName evidence="3">LLM class flavin-dependent oxidoreductase</fullName>
    </submittedName>
</protein>
<dbReference type="PANTHER" id="PTHR43244">
    <property type="match status" value="1"/>
</dbReference>
<dbReference type="InterPro" id="IPR011251">
    <property type="entry name" value="Luciferase-like_dom"/>
</dbReference>
<keyword evidence="4" id="KW-1185">Reference proteome</keyword>
<feature type="domain" description="Luciferase-like" evidence="2">
    <location>
        <begin position="26"/>
        <end position="214"/>
    </location>
</feature>
<evidence type="ECO:0000256" key="1">
    <source>
        <dbReference type="ARBA" id="ARBA00023002"/>
    </source>
</evidence>
<reference evidence="3" key="1">
    <citation type="submission" date="2021-04" db="EMBL/GenBank/DDBJ databases">
        <title>Pseudonocardia sp. nov., isolated from sandy soil of mangrove forest.</title>
        <authorList>
            <person name="Zan Z."/>
            <person name="Huang R."/>
            <person name="Liu W."/>
        </authorList>
    </citation>
    <scope>NUCLEOTIDE SEQUENCE</scope>
    <source>
        <strain evidence="3">S2-4</strain>
    </source>
</reference>
<comment type="caution">
    <text evidence="3">The sequence shown here is derived from an EMBL/GenBank/DDBJ whole genome shotgun (WGS) entry which is preliminary data.</text>
</comment>
<accession>A0ABT0ZYZ3</accession>
<organism evidence="3 4">
    <name type="scientific">Pseudonocardia humida</name>
    <dbReference type="NCBI Taxonomy" id="2800819"/>
    <lineage>
        <taxon>Bacteria</taxon>
        <taxon>Bacillati</taxon>
        <taxon>Actinomycetota</taxon>
        <taxon>Actinomycetes</taxon>
        <taxon>Pseudonocardiales</taxon>
        <taxon>Pseudonocardiaceae</taxon>
        <taxon>Pseudonocardia</taxon>
    </lineage>
</organism>
<dbReference type="Gene3D" id="3.20.20.30">
    <property type="entry name" value="Luciferase-like domain"/>
    <property type="match status" value="1"/>
</dbReference>
<evidence type="ECO:0000313" key="4">
    <source>
        <dbReference type="Proteomes" id="UP001165283"/>
    </source>
</evidence>
<evidence type="ECO:0000313" key="3">
    <source>
        <dbReference type="EMBL" id="MCO1655967.1"/>
    </source>
</evidence>
<dbReference type="Proteomes" id="UP001165283">
    <property type="component" value="Unassembled WGS sequence"/>
</dbReference>
<sequence length="286" mass="30233">MAANDQQPSEAPVHHFRFGVVAAPHGSAQEWLGTARRVADLGYSTLLSPDGAGMHAPFVALAAAAAAVPRLRVATFVLAAPLRPPRQAAWEGHSLSVLTGGRFDFGIGTGRPQAQPDAEAFERPWGTGAERLALVRAAIAALRERDGEGPRTPVMVAARGPKALELAADEADVVALAGGPTATHADLATLAEGLRGRAGDRADDIELALNLFLVGDEVQPWMRRVMGVDPAQLHRIDSPAAVRGTPREMADQLLRRRDAIGVTYYAVDRSFVDSFAPVVELLAGRA</sequence>
<dbReference type="SUPFAM" id="SSF51679">
    <property type="entry name" value="Bacterial luciferase-like"/>
    <property type="match status" value="1"/>
</dbReference>
<keyword evidence="1" id="KW-0560">Oxidoreductase</keyword>
<dbReference type="InterPro" id="IPR050564">
    <property type="entry name" value="F420-G6PD/mer"/>
</dbReference>
<name>A0ABT0ZYZ3_9PSEU</name>
<evidence type="ECO:0000259" key="2">
    <source>
        <dbReference type="Pfam" id="PF00296"/>
    </source>
</evidence>